<dbReference type="GO" id="GO:0005524">
    <property type="term" value="F:ATP binding"/>
    <property type="evidence" value="ECO:0007669"/>
    <property type="project" value="UniProtKB-UniRule"/>
</dbReference>
<feature type="compositionally biased region" description="Pro residues" evidence="15">
    <location>
        <begin position="238"/>
        <end position="247"/>
    </location>
</feature>
<feature type="compositionally biased region" description="Pro residues" evidence="15">
    <location>
        <begin position="113"/>
        <end position="170"/>
    </location>
</feature>
<accession>A0A9R0JU30</accession>
<dbReference type="Gene3D" id="1.10.510.10">
    <property type="entry name" value="Transferase(Phosphotransferase) domain 1"/>
    <property type="match status" value="1"/>
</dbReference>
<keyword evidence="9 14" id="KW-0067">ATP-binding</keyword>
<organism evidence="18 19">
    <name type="scientific">Spinacia oleracea</name>
    <name type="common">Spinach</name>
    <dbReference type="NCBI Taxonomy" id="3562"/>
    <lineage>
        <taxon>Eukaryota</taxon>
        <taxon>Viridiplantae</taxon>
        <taxon>Streptophyta</taxon>
        <taxon>Embryophyta</taxon>
        <taxon>Tracheophyta</taxon>
        <taxon>Spermatophyta</taxon>
        <taxon>Magnoliopsida</taxon>
        <taxon>eudicotyledons</taxon>
        <taxon>Gunneridae</taxon>
        <taxon>Pentapetalae</taxon>
        <taxon>Caryophyllales</taxon>
        <taxon>Chenopodiaceae</taxon>
        <taxon>Chenopodioideae</taxon>
        <taxon>Anserineae</taxon>
        <taxon>Spinacia</taxon>
    </lineage>
</organism>
<dbReference type="GO" id="GO:0004674">
    <property type="term" value="F:protein serine/threonine kinase activity"/>
    <property type="evidence" value="ECO:0007669"/>
    <property type="project" value="UniProtKB-KW"/>
</dbReference>
<evidence type="ECO:0000256" key="7">
    <source>
        <dbReference type="ARBA" id="ARBA00022741"/>
    </source>
</evidence>
<dbReference type="InterPro" id="IPR017441">
    <property type="entry name" value="Protein_kinase_ATP_BS"/>
</dbReference>
<comment type="subcellular location">
    <subcellularLocation>
        <location evidence="1">Cell membrane</location>
        <topology evidence="1">Single-pass membrane protein</topology>
    </subcellularLocation>
</comment>
<keyword evidence="7 14" id="KW-0547">Nucleotide-binding</keyword>
<dbReference type="FunFam" id="3.30.200.20:FF:000212">
    <property type="entry name" value="Proline-rich receptor-like protein kinase PERK8"/>
    <property type="match status" value="1"/>
</dbReference>
<feature type="compositionally biased region" description="Low complexity" evidence="15">
    <location>
        <begin position="1"/>
        <end position="13"/>
    </location>
</feature>
<dbReference type="SUPFAM" id="SSF56112">
    <property type="entry name" value="Protein kinase-like (PK-like)"/>
    <property type="match status" value="1"/>
</dbReference>
<feature type="compositionally biased region" description="Polar residues" evidence="15">
    <location>
        <begin position="738"/>
        <end position="775"/>
    </location>
</feature>
<dbReference type="PROSITE" id="PS50011">
    <property type="entry name" value="PROTEIN_KINASE_DOM"/>
    <property type="match status" value="1"/>
</dbReference>
<dbReference type="InterPro" id="IPR047117">
    <property type="entry name" value="PERK1-13-like"/>
</dbReference>
<evidence type="ECO:0000256" key="15">
    <source>
        <dbReference type="SAM" id="MobiDB-lite"/>
    </source>
</evidence>
<feature type="binding site" evidence="14">
    <location>
        <position position="439"/>
    </location>
    <ligand>
        <name>ATP</name>
        <dbReference type="ChEBI" id="CHEBI:30616"/>
    </ligand>
</feature>
<evidence type="ECO:0000256" key="8">
    <source>
        <dbReference type="ARBA" id="ARBA00022777"/>
    </source>
</evidence>
<protein>
    <recommendedName>
        <fullName evidence="2">non-specific serine/threonine protein kinase</fullName>
        <ecNumber evidence="2">2.7.11.1</ecNumber>
    </recommendedName>
</protein>
<dbReference type="CDD" id="cd14066">
    <property type="entry name" value="STKc_IRAK"/>
    <property type="match status" value="1"/>
</dbReference>
<comment type="catalytic activity">
    <reaction evidence="12">
        <text>L-threonyl-[protein] + ATP = O-phospho-L-threonyl-[protein] + ADP + H(+)</text>
        <dbReference type="Rhea" id="RHEA:46608"/>
        <dbReference type="Rhea" id="RHEA-COMP:11060"/>
        <dbReference type="Rhea" id="RHEA-COMP:11605"/>
        <dbReference type="ChEBI" id="CHEBI:15378"/>
        <dbReference type="ChEBI" id="CHEBI:30013"/>
        <dbReference type="ChEBI" id="CHEBI:30616"/>
        <dbReference type="ChEBI" id="CHEBI:61977"/>
        <dbReference type="ChEBI" id="CHEBI:456216"/>
        <dbReference type="EC" id="2.7.11.1"/>
    </reaction>
</comment>
<name>A0A9R0JU30_SPIOL</name>
<dbReference type="Pfam" id="PF07714">
    <property type="entry name" value="PK_Tyr_Ser-Thr"/>
    <property type="match status" value="1"/>
</dbReference>
<evidence type="ECO:0000256" key="4">
    <source>
        <dbReference type="ARBA" id="ARBA00022527"/>
    </source>
</evidence>
<feature type="compositionally biased region" description="Pro residues" evidence="15">
    <location>
        <begin position="176"/>
        <end position="231"/>
    </location>
</feature>
<evidence type="ECO:0000256" key="13">
    <source>
        <dbReference type="ARBA" id="ARBA00048679"/>
    </source>
</evidence>
<dbReference type="KEGG" id="soe:110786335"/>
<feature type="domain" description="Protein kinase" evidence="17">
    <location>
        <begin position="411"/>
        <end position="672"/>
    </location>
</feature>
<dbReference type="PROSITE" id="PS00108">
    <property type="entry name" value="PROTEIN_KINASE_ST"/>
    <property type="match status" value="1"/>
</dbReference>
<evidence type="ECO:0000259" key="17">
    <source>
        <dbReference type="PROSITE" id="PS50011"/>
    </source>
</evidence>
<feature type="compositionally biased region" description="Pro residues" evidence="15">
    <location>
        <begin position="254"/>
        <end position="285"/>
    </location>
</feature>
<dbReference type="RefSeq" id="XP_021846570.1">
    <property type="nucleotide sequence ID" value="XM_021990878.2"/>
</dbReference>
<evidence type="ECO:0000256" key="1">
    <source>
        <dbReference type="ARBA" id="ARBA00004162"/>
    </source>
</evidence>
<evidence type="ECO:0000256" key="5">
    <source>
        <dbReference type="ARBA" id="ARBA00022679"/>
    </source>
</evidence>
<keyword evidence="6 16" id="KW-0812">Transmembrane</keyword>
<proteinExistence type="predicted"/>
<feature type="compositionally biased region" description="Polar residues" evidence="15">
    <location>
        <begin position="790"/>
        <end position="807"/>
    </location>
</feature>
<feature type="compositionally biased region" description="Pro residues" evidence="15">
    <location>
        <begin position="51"/>
        <end position="72"/>
    </location>
</feature>
<dbReference type="SMART" id="SM00220">
    <property type="entry name" value="S_TKc"/>
    <property type="match status" value="1"/>
</dbReference>
<dbReference type="EC" id="2.7.11.1" evidence="2"/>
<dbReference type="GeneID" id="110786335"/>
<dbReference type="AlphaFoldDB" id="A0A9R0JU30"/>
<reference evidence="19" key="2">
    <citation type="submission" date="2025-08" db="UniProtKB">
        <authorList>
            <consortium name="RefSeq"/>
        </authorList>
    </citation>
    <scope>IDENTIFICATION</scope>
    <source>
        <tissue evidence="19">Leaf</tissue>
    </source>
</reference>
<evidence type="ECO:0000313" key="19">
    <source>
        <dbReference type="RefSeq" id="XP_021846570.1"/>
    </source>
</evidence>
<keyword evidence="8" id="KW-0418">Kinase</keyword>
<keyword evidence="3" id="KW-1003">Cell membrane</keyword>
<dbReference type="PROSITE" id="PS00107">
    <property type="entry name" value="PROTEIN_KINASE_ATP"/>
    <property type="match status" value="1"/>
</dbReference>
<dbReference type="Gene3D" id="3.30.200.20">
    <property type="entry name" value="Phosphorylase Kinase, domain 1"/>
    <property type="match status" value="1"/>
</dbReference>
<keyword evidence="4" id="KW-0723">Serine/threonine-protein kinase</keyword>
<feature type="compositionally biased region" description="Polar residues" evidence="15">
    <location>
        <begin position="814"/>
        <end position="835"/>
    </location>
</feature>
<dbReference type="InterPro" id="IPR008271">
    <property type="entry name" value="Ser/Thr_kinase_AS"/>
</dbReference>
<dbReference type="PANTHER" id="PTHR47982">
    <property type="entry name" value="PROLINE-RICH RECEPTOR-LIKE PROTEIN KINASE PERK4"/>
    <property type="match status" value="1"/>
</dbReference>
<evidence type="ECO:0000256" key="3">
    <source>
        <dbReference type="ARBA" id="ARBA00022475"/>
    </source>
</evidence>
<keyword evidence="18" id="KW-1185">Reference proteome</keyword>
<evidence type="ECO:0000256" key="16">
    <source>
        <dbReference type="SAM" id="Phobius"/>
    </source>
</evidence>
<evidence type="ECO:0000256" key="12">
    <source>
        <dbReference type="ARBA" id="ARBA00047899"/>
    </source>
</evidence>
<feature type="region of interest" description="Disordered" evidence="15">
    <location>
        <begin position="738"/>
        <end position="835"/>
    </location>
</feature>
<comment type="catalytic activity">
    <reaction evidence="13">
        <text>L-seryl-[protein] + ATP = O-phospho-L-seryl-[protein] + ADP + H(+)</text>
        <dbReference type="Rhea" id="RHEA:17989"/>
        <dbReference type="Rhea" id="RHEA-COMP:9863"/>
        <dbReference type="Rhea" id="RHEA-COMP:11604"/>
        <dbReference type="ChEBI" id="CHEBI:15378"/>
        <dbReference type="ChEBI" id="CHEBI:29999"/>
        <dbReference type="ChEBI" id="CHEBI:30616"/>
        <dbReference type="ChEBI" id="CHEBI:83421"/>
        <dbReference type="ChEBI" id="CHEBI:456216"/>
        <dbReference type="EC" id="2.7.11.1"/>
    </reaction>
</comment>
<dbReference type="PANTHER" id="PTHR47982:SF45">
    <property type="entry name" value="NON-SPECIFIC SERINE_THREONINE PROTEIN KINASE"/>
    <property type="match status" value="1"/>
</dbReference>
<dbReference type="FunFam" id="1.10.510.10:FF:000173">
    <property type="entry name" value="proline-rich receptor-like protein kinase PERK8"/>
    <property type="match status" value="1"/>
</dbReference>
<reference evidence="18" key="1">
    <citation type="journal article" date="2021" name="Nat. Commun.">
        <title>Genomic analyses provide insights into spinach domestication and the genetic basis of agronomic traits.</title>
        <authorList>
            <person name="Cai X."/>
            <person name="Sun X."/>
            <person name="Xu C."/>
            <person name="Sun H."/>
            <person name="Wang X."/>
            <person name="Ge C."/>
            <person name="Zhang Z."/>
            <person name="Wang Q."/>
            <person name="Fei Z."/>
            <person name="Jiao C."/>
            <person name="Wang Q."/>
        </authorList>
    </citation>
    <scope>NUCLEOTIDE SEQUENCE [LARGE SCALE GENOMIC DNA]</scope>
    <source>
        <strain evidence="18">cv. Varoflay</strain>
    </source>
</reference>
<keyword evidence="11 16" id="KW-0472">Membrane</keyword>
<dbReference type="InterPro" id="IPR001245">
    <property type="entry name" value="Ser-Thr/Tyr_kinase_cat_dom"/>
</dbReference>
<evidence type="ECO:0000256" key="10">
    <source>
        <dbReference type="ARBA" id="ARBA00022989"/>
    </source>
</evidence>
<feature type="compositionally biased region" description="Pro residues" evidence="15">
    <location>
        <begin position="14"/>
        <end position="42"/>
    </location>
</feature>
<keyword evidence="5" id="KW-0808">Transferase</keyword>
<evidence type="ECO:0000313" key="18">
    <source>
        <dbReference type="Proteomes" id="UP000813463"/>
    </source>
</evidence>
<evidence type="ECO:0000256" key="9">
    <source>
        <dbReference type="ARBA" id="ARBA00022840"/>
    </source>
</evidence>
<dbReference type="InterPro" id="IPR000719">
    <property type="entry name" value="Prot_kinase_dom"/>
</dbReference>
<dbReference type="GO" id="GO:0005886">
    <property type="term" value="C:plasma membrane"/>
    <property type="evidence" value="ECO:0007669"/>
    <property type="project" value="UniProtKB-SubCell"/>
</dbReference>
<evidence type="ECO:0000256" key="11">
    <source>
        <dbReference type="ARBA" id="ARBA00023136"/>
    </source>
</evidence>
<dbReference type="Proteomes" id="UP000813463">
    <property type="component" value="Chromosome 3"/>
</dbReference>
<evidence type="ECO:0000256" key="14">
    <source>
        <dbReference type="PROSITE-ProRule" id="PRU10141"/>
    </source>
</evidence>
<keyword evidence="10 16" id="KW-1133">Transmembrane helix</keyword>
<dbReference type="InterPro" id="IPR011009">
    <property type="entry name" value="Kinase-like_dom_sf"/>
</dbReference>
<feature type="transmembrane region" description="Helical" evidence="16">
    <location>
        <begin position="316"/>
        <end position="338"/>
    </location>
</feature>
<feature type="region of interest" description="Disordered" evidence="15">
    <location>
        <begin position="1"/>
        <end position="311"/>
    </location>
</feature>
<gene>
    <name evidence="19" type="primary">LOC110786335</name>
</gene>
<evidence type="ECO:0000256" key="6">
    <source>
        <dbReference type="ARBA" id="ARBA00022692"/>
    </source>
</evidence>
<dbReference type="OrthoDB" id="4062651at2759"/>
<feature type="compositionally biased region" description="Pro residues" evidence="15">
    <location>
        <begin position="79"/>
        <end position="107"/>
    </location>
</feature>
<sequence>MATVSPSPDSAPSGVPPVSPSPPPPLPSTPPQPSTTPPPAQTSPPLAQPNANPPNPSTPSPPSPPPNAPPPTNTGTPIVSPPPVDSSPPPTPSAPPPTTPVSPPPTPSTASPPSVPSVSPPPPTTNPPVNSPPSAGVPPPSTPANPPTISPSPPSSSTPPSSTPSPPATPPATSTPTPPSATPPSNSPPSPPLPNPPEGSPSPPAESPPETSPPPEAPTSPVNPPPPPPSPSSSQPSQSPPSPPAASPPRSRGTPPPSGPDPASPPTRTPGAPPGLQLSPPPPGLVPSSRDLPIDRPSPDAPETASPGGIGTGGTVAIGVIVGILMLGLIGLVGVWIIKRRRKSSGPYDGHVIPASIGSSPRSDGKLLVTTEYPGSNFGGSGSETPTDPGGYGHSRSWFTYQELYDATSGFSDEKLLGEGGFGRVYKGLLPDGRVVAVKQLKVGGGQGEREFKAEVEIISRIHHRHLVSLVGYCILDDKRLLVYEYVPNNTLHFHLHGKGRPVLEWATRVKISVGAARGITYLHEDCHPRIIHRDIKSTNILLDNNYESRVADFGLAKLAMDAETHVSTRVMGTFGYMAPEYATSGKLTEKSDVFSFGVVLLELITGRKPVDESQPLGDESLVEWARPLLAHAVETGELDGLVDERLEKNYIESEMFRMIEAAAACVRHSSVKRPRMGLVLRALSMSDSGDLSNGLRVGESQLYDSAQQSAEIRWFRRMAFGGSQDISSGYFSNSSQNLGFSGQSRRNGDLSTQHNRNSQTVGIPNQSGNNVNFSSERRSSQHNQHGHNRNSQNVGLPNQSGNNVNFSAEHHSSQYNQGNRNPNFFSASPMTMDL</sequence>
<evidence type="ECO:0000256" key="2">
    <source>
        <dbReference type="ARBA" id="ARBA00012513"/>
    </source>
</evidence>